<dbReference type="Proteomes" id="UP000215509">
    <property type="component" value="Unassembled WGS sequence"/>
</dbReference>
<evidence type="ECO:0000313" key="2">
    <source>
        <dbReference type="EMBL" id="OXM87471.1"/>
    </source>
</evidence>
<feature type="domain" description="Methyltransferase" evidence="1">
    <location>
        <begin position="65"/>
        <end position="158"/>
    </location>
</feature>
<accession>A0A229UW03</accession>
<keyword evidence="3" id="KW-1185">Reference proteome</keyword>
<dbReference type="EMBL" id="NMQW01000005">
    <property type="protein sequence ID" value="OXM87471.1"/>
    <property type="molecule type" value="Genomic_DNA"/>
</dbReference>
<gene>
    <name evidence="2" type="ORF">CF651_05060</name>
</gene>
<dbReference type="RefSeq" id="WP_094013768.1">
    <property type="nucleotide sequence ID" value="NZ_NMQW01000005.1"/>
</dbReference>
<dbReference type="Gene3D" id="3.40.50.150">
    <property type="entry name" value="Vaccinia Virus protein VP39"/>
    <property type="match status" value="1"/>
</dbReference>
<dbReference type="InterPro" id="IPR029063">
    <property type="entry name" value="SAM-dependent_MTases_sf"/>
</dbReference>
<dbReference type="SUPFAM" id="SSF53335">
    <property type="entry name" value="S-adenosyl-L-methionine-dependent methyltransferases"/>
    <property type="match status" value="1"/>
</dbReference>
<protein>
    <submittedName>
        <fullName evidence="2">Stilbene synthase</fullName>
    </submittedName>
</protein>
<dbReference type="InterPro" id="IPR041698">
    <property type="entry name" value="Methyltransf_25"/>
</dbReference>
<dbReference type="Pfam" id="PF13649">
    <property type="entry name" value="Methyltransf_25"/>
    <property type="match status" value="1"/>
</dbReference>
<organism evidence="2 3">
    <name type="scientific">Paenibacillus rigui</name>
    <dbReference type="NCBI Taxonomy" id="554312"/>
    <lineage>
        <taxon>Bacteria</taxon>
        <taxon>Bacillati</taxon>
        <taxon>Bacillota</taxon>
        <taxon>Bacilli</taxon>
        <taxon>Bacillales</taxon>
        <taxon>Paenibacillaceae</taxon>
        <taxon>Paenibacillus</taxon>
    </lineage>
</organism>
<dbReference type="AlphaFoldDB" id="A0A229UW03"/>
<name>A0A229UW03_9BACL</name>
<reference evidence="2 3" key="1">
    <citation type="submission" date="2017-07" db="EMBL/GenBank/DDBJ databases">
        <title>Genome sequencing and assembly of Paenibacillus rigui.</title>
        <authorList>
            <person name="Mayilraj S."/>
        </authorList>
    </citation>
    <scope>NUCLEOTIDE SEQUENCE [LARGE SCALE GENOMIC DNA]</scope>
    <source>
        <strain evidence="2 3">JCM 16352</strain>
    </source>
</reference>
<evidence type="ECO:0000259" key="1">
    <source>
        <dbReference type="Pfam" id="PF13649"/>
    </source>
</evidence>
<dbReference type="OrthoDB" id="9800454at2"/>
<evidence type="ECO:0000313" key="3">
    <source>
        <dbReference type="Proteomes" id="UP000215509"/>
    </source>
</evidence>
<sequence length="241" mass="26891">MFESALKDRSVRPELMDDFSSGGPELTEALRQLRRLNRLFAAAAPTLHGVRLLWARAGKPRKLTVLDVGSGSGDVNRKLLRWADGLGFDLTIVLVDKTKEACAEAKLYYADEPRVQVACGDLYALDAGSADIVTATQLAHHFEAGELVGAVEAMRRASRLGVVLGDIHRHWLAWSAVWVVTHLMSRNRYIRHDGPLSVAKGFTGADWQQLRDALQADFFYWSWRPMFRYSVVIGAEDDAHT</sequence>
<proteinExistence type="predicted"/>
<comment type="caution">
    <text evidence="2">The sequence shown here is derived from an EMBL/GenBank/DDBJ whole genome shotgun (WGS) entry which is preliminary data.</text>
</comment>
<dbReference type="CDD" id="cd02440">
    <property type="entry name" value="AdoMet_MTases"/>
    <property type="match status" value="1"/>
</dbReference>